<dbReference type="InterPro" id="IPR001757">
    <property type="entry name" value="P_typ_ATPase"/>
</dbReference>
<dbReference type="GO" id="GO:0005886">
    <property type="term" value="C:plasma membrane"/>
    <property type="evidence" value="ECO:0007669"/>
    <property type="project" value="UniProtKB-SubCell"/>
</dbReference>
<dbReference type="SFLD" id="SFLDS00003">
    <property type="entry name" value="Haloacid_Dehalogenase"/>
    <property type="match status" value="1"/>
</dbReference>
<reference evidence="13 14" key="1">
    <citation type="submission" date="2020-08" db="EMBL/GenBank/DDBJ databases">
        <title>Genomic Encyclopedia of Type Strains, Phase IV (KMG-IV): sequencing the most valuable type-strain genomes for metagenomic binning, comparative biology and taxonomic classification.</title>
        <authorList>
            <person name="Goeker M."/>
        </authorList>
    </citation>
    <scope>NUCLEOTIDE SEQUENCE [LARGE SCALE GENOMIC DNA]</scope>
    <source>
        <strain evidence="13 14">DSM 25799</strain>
    </source>
</reference>
<dbReference type="EMBL" id="JACHHK010000002">
    <property type="protein sequence ID" value="MBB5182725.1"/>
    <property type="molecule type" value="Genomic_DNA"/>
</dbReference>
<evidence type="ECO:0000256" key="6">
    <source>
        <dbReference type="ARBA" id="ARBA00022967"/>
    </source>
</evidence>
<evidence type="ECO:0000313" key="13">
    <source>
        <dbReference type="EMBL" id="MBB5182725.1"/>
    </source>
</evidence>
<evidence type="ECO:0000256" key="5">
    <source>
        <dbReference type="ARBA" id="ARBA00022723"/>
    </source>
</evidence>
<sequence>MNRIKIWLTDEAKFRIVRIVISGAALIISLGKWITLPGAIDMAWIAIVLCGIPIIIGAVKAVITEHDITADVLVSLALIGSLIAKEFFAAGEVALIMEIGSALEDYTAAKAKKSLTSLIQLMPKIVHVRRNGKEENIPAENIKIGDTIIILAGETIPTDGTICKGSTAIDQSVMTGESLPVDKTIGDPVLSGTINKQGIFEYVAATEVKDSSLQKMIDLAKQADANKAPIVTLADRWASWLVIAAFTAAVLTFIINRVVLGDPSAAFLRAVTVLVVVCPCAFILATPTAVVAGIGNAAKYGMIVKSGEALQRFGTIDTVALDKTGTLTYGELSITEIKSLDPKWAKADILKLAAIAEARSEHPIGQAICAAADTKEQASEYTVTPGKGIEAMYNGRHLLVGKGSFLKEHAVDLDESLKNEFQARGATVVFLAVDEQAAGLIALSDTVRQSAAPMIQKLHRMKVETVLLTGDNPAAAQTIADQVNVSAVHSELLPEDKQKIIHQYQEQDHKVCMIGDGINDAVALRTADAAIAMGGIGSDVAIESSDVVLVQDDISRIPYLIDLSRKVLQKIRTNIIISLSLNALATVLAAAGILDPVVGALVHNAGSVFVVLNSLMLLSVKDQEQ</sequence>
<evidence type="ECO:0000256" key="9">
    <source>
        <dbReference type="ARBA" id="ARBA00039103"/>
    </source>
</evidence>
<feature type="domain" description="P-type ATPase A" evidence="12">
    <location>
        <begin position="121"/>
        <end position="220"/>
    </location>
</feature>
<dbReference type="GO" id="GO:0005524">
    <property type="term" value="F:ATP binding"/>
    <property type="evidence" value="ECO:0007669"/>
    <property type="project" value="UniProtKB-UniRule"/>
</dbReference>
<evidence type="ECO:0000259" key="12">
    <source>
        <dbReference type="Pfam" id="PF00122"/>
    </source>
</evidence>
<dbReference type="Gene3D" id="3.40.50.1000">
    <property type="entry name" value="HAD superfamily/HAD-like"/>
    <property type="match status" value="1"/>
</dbReference>
<dbReference type="Pfam" id="PF00702">
    <property type="entry name" value="Hydrolase"/>
    <property type="match status" value="1"/>
</dbReference>
<keyword evidence="11" id="KW-1003">Cell membrane</keyword>
<dbReference type="PRINTS" id="PR00941">
    <property type="entry name" value="CDATPASE"/>
</dbReference>
<dbReference type="InterPro" id="IPR023299">
    <property type="entry name" value="ATPase_P-typ_cyto_dom_N"/>
</dbReference>
<name>A0A7W8FWI8_9FIRM</name>
<dbReference type="SUPFAM" id="SSF56784">
    <property type="entry name" value="HAD-like"/>
    <property type="match status" value="1"/>
</dbReference>
<proteinExistence type="inferred from homology"/>
<dbReference type="PRINTS" id="PR00119">
    <property type="entry name" value="CATATPASE"/>
</dbReference>
<keyword evidence="3" id="KW-0104">Cadmium</keyword>
<dbReference type="InterPro" id="IPR023298">
    <property type="entry name" value="ATPase_P-typ_TM_dom_sf"/>
</dbReference>
<keyword evidence="14" id="KW-1185">Reference proteome</keyword>
<dbReference type="SUPFAM" id="SSF81653">
    <property type="entry name" value="Calcium ATPase, transduction domain A"/>
    <property type="match status" value="1"/>
</dbReference>
<dbReference type="NCBIfam" id="TIGR01511">
    <property type="entry name" value="ATPase-IB1_Cu"/>
    <property type="match status" value="1"/>
</dbReference>
<dbReference type="Gene3D" id="2.70.150.10">
    <property type="entry name" value="Calcium-transporting ATPase, cytoplasmic transduction domain A"/>
    <property type="match status" value="1"/>
</dbReference>
<evidence type="ECO:0000256" key="2">
    <source>
        <dbReference type="ARBA" id="ARBA00006024"/>
    </source>
</evidence>
<dbReference type="SFLD" id="SFLDF00027">
    <property type="entry name" value="p-type_atpase"/>
    <property type="match status" value="1"/>
</dbReference>
<gene>
    <name evidence="13" type="ORF">HNQ47_000744</name>
</gene>
<organism evidence="13 14">
    <name type="scientific">Catenisphaera adipataccumulans</name>
    <dbReference type="NCBI Taxonomy" id="700500"/>
    <lineage>
        <taxon>Bacteria</taxon>
        <taxon>Bacillati</taxon>
        <taxon>Bacillota</taxon>
        <taxon>Erysipelotrichia</taxon>
        <taxon>Erysipelotrichales</taxon>
        <taxon>Erysipelotrichaceae</taxon>
        <taxon>Catenisphaera</taxon>
    </lineage>
</organism>
<feature type="transmembrane region" description="Helical" evidence="11">
    <location>
        <begin position="16"/>
        <end position="36"/>
    </location>
</feature>
<dbReference type="InterPro" id="IPR008250">
    <property type="entry name" value="ATPase_P-typ_transduc_dom_A_sf"/>
</dbReference>
<dbReference type="GO" id="GO:0016887">
    <property type="term" value="F:ATP hydrolysis activity"/>
    <property type="evidence" value="ECO:0007669"/>
    <property type="project" value="InterPro"/>
</dbReference>
<evidence type="ECO:0000256" key="7">
    <source>
        <dbReference type="ARBA" id="ARBA00022989"/>
    </source>
</evidence>
<protein>
    <recommendedName>
        <fullName evidence="9">Cd(2+)-exporting ATPase</fullName>
        <ecNumber evidence="9">7.2.2.21</ecNumber>
    </recommendedName>
</protein>
<dbReference type="FunFam" id="2.70.150.10:FF:000002">
    <property type="entry name" value="Copper-transporting ATPase 1, putative"/>
    <property type="match status" value="1"/>
</dbReference>
<accession>A0A7W8FWI8</accession>
<dbReference type="GO" id="GO:0008551">
    <property type="term" value="F:P-type cadmium transporter activity"/>
    <property type="evidence" value="ECO:0007669"/>
    <property type="project" value="UniProtKB-EC"/>
</dbReference>
<comment type="catalytic activity">
    <reaction evidence="10">
        <text>Cd(2+)(in) + ATP + H2O = Cd(2+)(out) + ADP + phosphate + H(+)</text>
        <dbReference type="Rhea" id="RHEA:12132"/>
        <dbReference type="ChEBI" id="CHEBI:15377"/>
        <dbReference type="ChEBI" id="CHEBI:15378"/>
        <dbReference type="ChEBI" id="CHEBI:30616"/>
        <dbReference type="ChEBI" id="CHEBI:43474"/>
        <dbReference type="ChEBI" id="CHEBI:48775"/>
        <dbReference type="ChEBI" id="CHEBI:456216"/>
        <dbReference type="EC" id="7.2.2.21"/>
    </reaction>
</comment>
<evidence type="ECO:0000256" key="10">
    <source>
        <dbReference type="ARBA" id="ARBA00049338"/>
    </source>
</evidence>
<keyword evidence="11" id="KW-0067">ATP-binding</keyword>
<dbReference type="RefSeq" id="WP_183327623.1">
    <property type="nucleotide sequence ID" value="NZ_JACHHK010000002.1"/>
</dbReference>
<evidence type="ECO:0000256" key="11">
    <source>
        <dbReference type="RuleBase" id="RU362081"/>
    </source>
</evidence>
<dbReference type="InterPro" id="IPR059000">
    <property type="entry name" value="ATPase_P-type_domA"/>
</dbReference>
<comment type="similarity">
    <text evidence="2 11">Belongs to the cation transport ATPase (P-type) (TC 3.A.3) family. Type IB subfamily.</text>
</comment>
<feature type="transmembrane region" description="Helical" evidence="11">
    <location>
        <begin position="575"/>
        <end position="594"/>
    </location>
</feature>
<evidence type="ECO:0000256" key="8">
    <source>
        <dbReference type="ARBA" id="ARBA00023136"/>
    </source>
</evidence>
<dbReference type="InterPro" id="IPR018303">
    <property type="entry name" value="ATPase_P-typ_P_site"/>
</dbReference>
<dbReference type="PROSITE" id="PS00154">
    <property type="entry name" value="ATPASE_E1_E2"/>
    <property type="match status" value="1"/>
</dbReference>
<dbReference type="InterPro" id="IPR027256">
    <property type="entry name" value="P-typ_ATPase_IB"/>
</dbReference>
<comment type="subcellular location">
    <subcellularLocation>
        <location evidence="1">Cell membrane</location>
        <topology evidence="1">Multi-pass membrane protein</topology>
    </subcellularLocation>
</comment>
<evidence type="ECO:0000256" key="3">
    <source>
        <dbReference type="ARBA" id="ARBA00022539"/>
    </source>
</evidence>
<dbReference type="InterPro" id="IPR023214">
    <property type="entry name" value="HAD_sf"/>
</dbReference>
<dbReference type="EC" id="7.2.2.21" evidence="9"/>
<comment type="caution">
    <text evidence="13">The sequence shown here is derived from an EMBL/GenBank/DDBJ whole genome shotgun (WGS) entry which is preliminary data.</text>
</comment>
<dbReference type="Pfam" id="PF00122">
    <property type="entry name" value="E1-E2_ATPase"/>
    <property type="match status" value="1"/>
</dbReference>
<dbReference type="AlphaFoldDB" id="A0A7W8FWI8"/>
<feature type="transmembrane region" description="Helical" evidence="11">
    <location>
        <begin position="267"/>
        <end position="295"/>
    </location>
</feature>
<keyword evidence="8 11" id="KW-0472">Membrane</keyword>
<feature type="transmembrane region" description="Helical" evidence="11">
    <location>
        <begin position="237"/>
        <end position="255"/>
    </location>
</feature>
<keyword evidence="11" id="KW-0547">Nucleotide-binding</keyword>
<dbReference type="InterPro" id="IPR044492">
    <property type="entry name" value="P_typ_ATPase_HD_dom"/>
</dbReference>
<keyword evidence="5 11" id="KW-0479">Metal-binding</keyword>
<dbReference type="NCBIfam" id="TIGR01494">
    <property type="entry name" value="ATPase_P-type"/>
    <property type="match status" value="1"/>
</dbReference>
<dbReference type="PANTHER" id="PTHR48085">
    <property type="entry name" value="CADMIUM/ZINC-TRANSPORTING ATPASE HMA2-RELATED"/>
    <property type="match status" value="1"/>
</dbReference>
<evidence type="ECO:0000313" key="14">
    <source>
        <dbReference type="Proteomes" id="UP000539953"/>
    </source>
</evidence>
<dbReference type="Proteomes" id="UP000539953">
    <property type="component" value="Unassembled WGS sequence"/>
</dbReference>
<dbReference type="SUPFAM" id="SSF81665">
    <property type="entry name" value="Calcium ATPase, transmembrane domain M"/>
    <property type="match status" value="1"/>
</dbReference>
<dbReference type="SFLD" id="SFLDG00002">
    <property type="entry name" value="C1.7:_P-type_atpase_like"/>
    <property type="match status" value="1"/>
</dbReference>
<dbReference type="InterPro" id="IPR036412">
    <property type="entry name" value="HAD-like_sf"/>
</dbReference>
<dbReference type="InterPro" id="IPR051014">
    <property type="entry name" value="Cation_Transport_ATPase_IB"/>
</dbReference>
<evidence type="ECO:0000256" key="1">
    <source>
        <dbReference type="ARBA" id="ARBA00004651"/>
    </source>
</evidence>
<keyword evidence="7 11" id="KW-1133">Transmembrane helix</keyword>
<keyword evidence="4 11" id="KW-0812">Transmembrane</keyword>
<dbReference type="Gene3D" id="3.40.1110.10">
    <property type="entry name" value="Calcium-transporting ATPase, cytoplasmic domain N"/>
    <property type="match status" value="1"/>
</dbReference>
<dbReference type="GO" id="GO:0046872">
    <property type="term" value="F:metal ion binding"/>
    <property type="evidence" value="ECO:0007669"/>
    <property type="project" value="UniProtKB-KW"/>
</dbReference>
<feature type="transmembrane region" description="Helical" evidence="11">
    <location>
        <begin position="600"/>
        <end position="620"/>
    </location>
</feature>
<keyword evidence="6" id="KW-1278">Translocase</keyword>
<dbReference type="NCBIfam" id="TIGR01525">
    <property type="entry name" value="ATPase-IB_hvy"/>
    <property type="match status" value="1"/>
</dbReference>
<feature type="transmembrane region" description="Helical" evidence="11">
    <location>
        <begin position="42"/>
        <end position="63"/>
    </location>
</feature>
<dbReference type="CDD" id="cd02079">
    <property type="entry name" value="P-type_ATPase_HM"/>
    <property type="match status" value="1"/>
</dbReference>
<dbReference type="PANTHER" id="PTHR48085:SF5">
    <property type="entry name" value="CADMIUM_ZINC-TRANSPORTING ATPASE HMA4-RELATED"/>
    <property type="match status" value="1"/>
</dbReference>
<evidence type="ECO:0000256" key="4">
    <source>
        <dbReference type="ARBA" id="ARBA00022692"/>
    </source>
</evidence>